<dbReference type="Proteomes" id="UP001218218">
    <property type="component" value="Unassembled WGS sequence"/>
</dbReference>
<evidence type="ECO:0000313" key="4">
    <source>
        <dbReference type="EMBL" id="KAJ7337639.1"/>
    </source>
</evidence>
<dbReference type="PANTHER" id="PTHR23327">
    <property type="entry name" value="RING FINGER PROTEIN 127"/>
    <property type="match status" value="1"/>
</dbReference>
<sequence>MRSSPLLLLWRMPQPSARPVPLPLTSSTGSRTTTASRTTTVSRTTTTIRTARQEATQVTNSTAAASSTAAGSTPPVPNGRRLRIHTPEVTACGRAGSRAPRNSPLTEDEVYIGPERSPAESHSELHDCGICFNIQSHPVWYICGHSHCYACIRRWLEYKWTCPMCRTGMICSPFPNEAKAEAIARDHPEWVDLSTVTYSFKGLRFPIPDPRMEFY</sequence>
<dbReference type="PANTHER" id="PTHR23327:SF51">
    <property type="entry name" value="TRANSCRIPTIONAL REGULATOR OF YEAST FORM ADHERENCE 3"/>
    <property type="match status" value="1"/>
</dbReference>
<feature type="domain" description="RING-type" evidence="3">
    <location>
        <begin position="128"/>
        <end position="166"/>
    </location>
</feature>
<evidence type="ECO:0000313" key="5">
    <source>
        <dbReference type="Proteomes" id="UP001218218"/>
    </source>
</evidence>
<dbReference type="InterPro" id="IPR013083">
    <property type="entry name" value="Znf_RING/FYVE/PHD"/>
</dbReference>
<dbReference type="PROSITE" id="PS50089">
    <property type="entry name" value="ZF_RING_2"/>
    <property type="match status" value="1"/>
</dbReference>
<feature type="compositionally biased region" description="Low complexity" evidence="2">
    <location>
        <begin position="25"/>
        <end position="73"/>
    </location>
</feature>
<evidence type="ECO:0000259" key="3">
    <source>
        <dbReference type="PROSITE" id="PS50089"/>
    </source>
</evidence>
<keyword evidence="1" id="KW-0862">Zinc</keyword>
<dbReference type="AlphaFoldDB" id="A0AAD7EN63"/>
<name>A0AAD7EN63_9AGAR</name>
<accession>A0AAD7EN63</accession>
<dbReference type="SUPFAM" id="SSF57850">
    <property type="entry name" value="RING/U-box"/>
    <property type="match status" value="1"/>
</dbReference>
<reference evidence="4" key="1">
    <citation type="submission" date="2023-03" db="EMBL/GenBank/DDBJ databases">
        <title>Massive genome expansion in bonnet fungi (Mycena s.s.) driven by repeated elements and novel gene families across ecological guilds.</title>
        <authorList>
            <consortium name="Lawrence Berkeley National Laboratory"/>
            <person name="Harder C.B."/>
            <person name="Miyauchi S."/>
            <person name="Viragh M."/>
            <person name="Kuo A."/>
            <person name="Thoen E."/>
            <person name="Andreopoulos B."/>
            <person name="Lu D."/>
            <person name="Skrede I."/>
            <person name="Drula E."/>
            <person name="Henrissat B."/>
            <person name="Morin E."/>
            <person name="Kohler A."/>
            <person name="Barry K."/>
            <person name="LaButti K."/>
            <person name="Morin E."/>
            <person name="Salamov A."/>
            <person name="Lipzen A."/>
            <person name="Mereny Z."/>
            <person name="Hegedus B."/>
            <person name="Baldrian P."/>
            <person name="Stursova M."/>
            <person name="Weitz H."/>
            <person name="Taylor A."/>
            <person name="Grigoriev I.V."/>
            <person name="Nagy L.G."/>
            <person name="Martin F."/>
            <person name="Kauserud H."/>
        </authorList>
    </citation>
    <scope>NUCLEOTIDE SEQUENCE</scope>
    <source>
        <strain evidence="4">CBHHK002</strain>
    </source>
</reference>
<evidence type="ECO:0000256" key="2">
    <source>
        <dbReference type="SAM" id="MobiDB-lite"/>
    </source>
</evidence>
<dbReference type="GO" id="GO:0008270">
    <property type="term" value="F:zinc ion binding"/>
    <property type="evidence" value="ECO:0007669"/>
    <property type="project" value="UniProtKB-KW"/>
</dbReference>
<keyword evidence="5" id="KW-1185">Reference proteome</keyword>
<dbReference type="Gene3D" id="3.30.40.10">
    <property type="entry name" value="Zinc/RING finger domain, C3HC4 (zinc finger)"/>
    <property type="match status" value="1"/>
</dbReference>
<dbReference type="InterPro" id="IPR001841">
    <property type="entry name" value="Znf_RING"/>
</dbReference>
<keyword evidence="1" id="KW-0863">Zinc-finger</keyword>
<organism evidence="4 5">
    <name type="scientific">Mycena albidolilacea</name>
    <dbReference type="NCBI Taxonomy" id="1033008"/>
    <lineage>
        <taxon>Eukaryota</taxon>
        <taxon>Fungi</taxon>
        <taxon>Dikarya</taxon>
        <taxon>Basidiomycota</taxon>
        <taxon>Agaricomycotina</taxon>
        <taxon>Agaricomycetes</taxon>
        <taxon>Agaricomycetidae</taxon>
        <taxon>Agaricales</taxon>
        <taxon>Marasmiineae</taxon>
        <taxon>Mycenaceae</taxon>
        <taxon>Mycena</taxon>
    </lineage>
</organism>
<feature type="region of interest" description="Disordered" evidence="2">
    <location>
        <begin position="15"/>
        <end position="81"/>
    </location>
</feature>
<dbReference type="EMBL" id="JARIHO010000029">
    <property type="protein sequence ID" value="KAJ7337639.1"/>
    <property type="molecule type" value="Genomic_DNA"/>
</dbReference>
<proteinExistence type="predicted"/>
<gene>
    <name evidence="4" type="ORF">DFH08DRAFT_964604</name>
</gene>
<evidence type="ECO:0000256" key="1">
    <source>
        <dbReference type="PROSITE-ProRule" id="PRU00175"/>
    </source>
</evidence>
<dbReference type="SMART" id="SM00184">
    <property type="entry name" value="RING"/>
    <property type="match status" value="1"/>
</dbReference>
<comment type="caution">
    <text evidence="4">The sequence shown here is derived from an EMBL/GenBank/DDBJ whole genome shotgun (WGS) entry which is preliminary data.</text>
</comment>
<keyword evidence="1" id="KW-0479">Metal-binding</keyword>
<dbReference type="Pfam" id="PF13923">
    <property type="entry name" value="zf-C3HC4_2"/>
    <property type="match status" value="1"/>
</dbReference>
<protein>
    <recommendedName>
        <fullName evidence="3">RING-type domain-containing protein</fullName>
    </recommendedName>
</protein>